<name>A0A0E9WZD4_ANGAN</name>
<reference evidence="1" key="2">
    <citation type="journal article" date="2015" name="Fish Shellfish Immunol.">
        <title>Early steps in the European eel (Anguilla anguilla)-Vibrio vulnificus interaction in the gills: Role of the RtxA13 toxin.</title>
        <authorList>
            <person name="Callol A."/>
            <person name="Pajuelo D."/>
            <person name="Ebbesson L."/>
            <person name="Teles M."/>
            <person name="MacKenzie S."/>
            <person name="Amaro C."/>
        </authorList>
    </citation>
    <scope>NUCLEOTIDE SEQUENCE</scope>
</reference>
<evidence type="ECO:0000313" key="1">
    <source>
        <dbReference type="EMBL" id="JAH94985.1"/>
    </source>
</evidence>
<protein>
    <submittedName>
        <fullName evidence="1">Uncharacterized protein</fullName>
    </submittedName>
</protein>
<reference evidence="1" key="1">
    <citation type="submission" date="2014-11" db="EMBL/GenBank/DDBJ databases">
        <authorList>
            <person name="Amaro Gonzalez C."/>
        </authorList>
    </citation>
    <scope>NUCLEOTIDE SEQUENCE</scope>
</reference>
<organism evidence="1">
    <name type="scientific">Anguilla anguilla</name>
    <name type="common">European freshwater eel</name>
    <name type="synonym">Muraena anguilla</name>
    <dbReference type="NCBI Taxonomy" id="7936"/>
    <lineage>
        <taxon>Eukaryota</taxon>
        <taxon>Metazoa</taxon>
        <taxon>Chordata</taxon>
        <taxon>Craniata</taxon>
        <taxon>Vertebrata</taxon>
        <taxon>Euteleostomi</taxon>
        <taxon>Actinopterygii</taxon>
        <taxon>Neopterygii</taxon>
        <taxon>Teleostei</taxon>
        <taxon>Anguilliformes</taxon>
        <taxon>Anguillidae</taxon>
        <taxon>Anguilla</taxon>
    </lineage>
</organism>
<accession>A0A0E9WZD4</accession>
<proteinExistence type="predicted"/>
<dbReference type="AlphaFoldDB" id="A0A0E9WZD4"/>
<dbReference type="EMBL" id="GBXM01013592">
    <property type="protein sequence ID" value="JAH94985.1"/>
    <property type="molecule type" value="Transcribed_RNA"/>
</dbReference>
<sequence>MDCGYCTYCNAYFCERCCVAHPAWRKTLFTHQIETIRINQTAADQLFKQ</sequence>